<dbReference type="CDD" id="cd00371">
    <property type="entry name" value="HMA"/>
    <property type="match status" value="1"/>
</dbReference>
<dbReference type="InterPro" id="IPR059000">
    <property type="entry name" value="ATPase_P-type_domA"/>
</dbReference>
<dbReference type="Pfam" id="PF00122">
    <property type="entry name" value="E1-E2_ATPase"/>
    <property type="match status" value="1"/>
</dbReference>
<dbReference type="Pfam" id="PF00702">
    <property type="entry name" value="Hydrolase"/>
    <property type="match status" value="1"/>
</dbReference>
<evidence type="ECO:0000256" key="6">
    <source>
        <dbReference type="ARBA" id="ARBA00022840"/>
    </source>
</evidence>
<evidence type="ECO:0000256" key="10">
    <source>
        <dbReference type="RuleBase" id="RU362081"/>
    </source>
</evidence>
<keyword evidence="9 10" id="KW-0472">Membrane</keyword>
<organism evidence="12">
    <name type="scientific">Hesperocyparis bakeri</name>
    <dbReference type="NCBI Taxonomy" id="329080"/>
    <lineage>
        <taxon>Eukaryota</taxon>
        <taxon>Viridiplantae</taxon>
        <taxon>Streptophyta</taxon>
        <taxon>Embryophyta</taxon>
        <taxon>Tracheophyta</taxon>
        <taxon>Spermatophyta</taxon>
        <taxon>Pinopsida</taxon>
        <taxon>Pinidae</taxon>
        <taxon>Conifers II</taxon>
        <taxon>Cupressales</taxon>
        <taxon>Cupressaceae</taxon>
        <taxon>Hesperocyparis</taxon>
    </lineage>
</organism>
<dbReference type="Gene3D" id="3.40.1110.10">
    <property type="entry name" value="Calcium-transporting ATPase, cytoplasmic domain N"/>
    <property type="match status" value="1"/>
</dbReference>
<evidence type="ECO:0000313" key="12">
    <source>
        <dbReference type="EMBL" id="ATG71091.1"/>
    </source>
</evidence>
<feature type="transmembrane region" description="Helical" evidence="10">
    <location>
        <begin position="855"/>
        <end position="872"/>
    </location>
</feature>
<dbReference type="InterPro" id="IPR023298">
    <property type="entry name" value="ATPase_P-typ_TM_dom_sf"/>
</dbReference>
<dbReference type="GO" id="GO:0043682">
    <property type="term" value="F:P-type divalent copper transporter activity"/>
    <property type="evidence" value="ECO:0007669"/>
    <property type="project" value="TreeGrafter"/>
</dbReference>
<dbReference type="GO" id="GO:0005524">
    <property type="term" value="F:ATP binding"/>
    <property type="evidence" value="ECO:0007669"/>
    <property type="project" value="UniProtKB-UniRule"/>
</dbReference>
<evidence type="ECO:0000256" key="5">
    <source>
        <dbReference type="ARBA" id="ARBA00022741"/>
    </source>
</evidence>
<dbReference type="GO" id="GO:0055070">
    <property type="term" value="P:copper ion homeostasis"/>
    <property type="evidence" value="ECO:0007669"/>
    <property type="project" value="TreeGrafter"/>
</dbReference>
<feature type="transmembrane region" description="Helical" evidence="10">
    <location>
        <begin position="492"/>
        <end position="515"/>
    </location>
</feature>
<dbReference type="AlphaFoldDB" id="A0A3Q8BNK2"/>
<feature type="transmembrane region" description="Helical" evidence="10">
    <location>
        <begin position="447"/>
        <end position="465"/>
    </location>
</feature>
<dbReference type="Pfam" id="PF00403">
    <property type="entry name" value="HMA"/>
    <property type="match status" value="1"/>
</dbReference>
<keyword evidence="7" id="KW-1278">Translocase</keyword>
<evidence type="ECO:0000256" key="3">
    <source>
        <dbReference type="ARBA" id="ARBA00022692"/>
    </source>
</evidence>
<dbReference type="NCBIfam" id="TIGR01494">
    <property type="entry name" value="ATPase_P-type"/>
    <property type="match status" value="2"/>
</dbReference>
<dbReference type="InterPro" id="IPR006121">
    <property type="entry name" value="HMA_dom"/>
</dbReference>
<name>A0A3Q8BNK2_9CONI</name>
<dbReference type="InterPro" id="IPR018303">
    <property type="entry name" value="ATPase_P-typ_P_site"/>
</dbReference>
<protein>
    <submittedName>
        <fullName evidence="12">p-Type ATPase</fullName>
    </submittedName>
</protein>
<dbReference type="SUPFAM" id="SSF55008">
    <property type="entry name" value="HMA, heavy metal-associated domain"/>
    <property type="match status" value="1"/>
</dbReference>
<dbReference type="InterPro" id="IPR036163">
    <property type="entry name" value="HMA_dom_sf"/>
</dbReference>
<dbReference type="InterPro" id="IPR023214">
    <property type="entry name" value="HAD_sf"/>
</dbReference>
<dbReference type="InterPro" id="IPR001757">
    <property type="entry name" value="P_typ_ATPase"/>
</dbReference>
<dbReference type="SFLD" id="SFLDS00003">
    <property type="entry name" value="Haloacid_Dehalogenase"/>
    <property type="match status" value="1"/>
</dbReference>
<evidence type="ECO:0000256" key="2">
    <source>
        <dbReference type="ARBA" id="ARBA00006024"/>
    </source>
</evidence>
<dbReference type="FunFam" id="3.40.1110.10:FF:000046">
    <property type="entry name" value="Copper-transporting ATPase PAA2, chloroplastic"/>
    <property type="match status" value="1"/>
</dbReference>
<reference evidence="12" key="1">
    <citation type="submission" date="2016-12" db="EMBL/GenBank/DDBJ databases">
        <title>Cupressaceae transcriptome phylogeny.</title>
        <authorList>
            <person name="Mao K."/>
            <person name="Ruhsam M."/>
        </authorList>
    </citation>
    <scope>NUCLEOTIDE SEQUENCE</scope>
</reference>
<keyword evidence="6 10" id="KW-0067">ATP-binding</keyword>
<evidence type="ECO:0000259" key="11">
    <source>
        <dbReference type="PROSITE" id="PS50846"/>
    </source>
</evidence>
<dbReference type="SUPFAM" id="SSF81653">
    <property type="entry name" value="Calcium ATPase, transduction domain A"/>
    <property type="match status" value="1"/>
</dbReference>
<keyword evidence="3 10" id="KW-0812">Transmembrane</keyword>
<dbReference type="NCBIfam" id="TIGR01525">
    <property type="entry name" value="ATPase-IB_hvy"/>
    <property type="match status" value="1"/>
</dbReference>
<dbReference type="Gene3D" id="2.70.150.10">
    <property type="entry name" value="Calcium-transporting ATPase, cytoplasmic transduction domain A"/>
    <property type="match status" value="1"/>
</dbReference>
<dbReference type="InterPro" id="IPR044492">
    <property type="entry name" value="P_typ_ATPase_HD_dom"/>
</dbReference>
<dbReference type="PANTHER" id="PTHR43520">
    <property type="entry name" value="ATP7, ISOFORM B"/>
    <property type="match status" value="1"/>
</dbReference>
<keyword evidence="8 10" id="KW-1133">Transmembrane helix</keyword>
<dbReference type="SFLD" id="SFLDG00002">
    <property type="entry name" value="C1.7:_P-type_atpase_like"/>
    <property type="match status" value="1"/>
</dbReference>
<accession>A0A3Q8BNK2</accession>
<dbReference type="SUPFAM" id="SSF81665">
    <property type="entry name" value="Calcium ATPase, transmembrane domain M"/>
    <property type="match status" value="1"/>
</dbReference>
<dbReference type="GO" id="GO:0016887">
    <property type="term" value="F:ATP hydrolysis activity"/>
    <property type="evidence" value="ECO:0007669"/>
    <property type="project" value="InterPro"/>
</dbReference>
<dbReference type="EMBL" id="KY367860">
    <property type="protein sequence ID" value="ATG71091.1"/>
    <property type="molecule type" value="mRNA"/>
</dbReference>
<feature type="transmembrane region" description="Helical" evidence="10">
    <location>
        <begin position="821"/>
        <end position="843"/>
    </location>
</feature>
<dbReference type="PANTHER" id="PTHR43520:SF19">
    <property type="entry name" value="COPPER-TRANSPORTING ATPASE PAA2, CHLOROPLASTIC"/>
    <property type="match status" value="1"/>
</dbReference>
<dbReference type="Gene3D" id="3.30.70.100">
    <property type="match status" value="1"/>
</dbReference>
<dbReference type="GO" id="GO:0016020">
    <property type="term" value="C:membrane"/>
    <property type="evidence" value="ECO:0007669"/>
    <property type="project" value="UniProtKB-SubCell"/>
</dbReference>
<sequence>MAQQMILSQFAPLKTRHALYAIRIGKRKPLQANLLHQVQAQGRFVCRAQAIETGLSLPQIRPIEVNAPKTALNSVVLDIEGMMCGSCAARVRSLIAADSRVESVAVNMVTEMAAVRLKTDALDSSAVAEELSCRLTDCGFPSKKRDPGSNVDYYGRKWEDMAKNKEAALQRSTNKLTFAWTLVALCCGTHGAHFLHSIGVHVAHGSFWGILENAYVKGGTALAALLGPGRDLLMDGFKAFIQRSPNMNSLVGFGAISAFMISVVSLVYSDLNWDASFFDEPVMLLGFVLLGRSLEERARLQASSDMNELLSLVSSHSRLVVPVDGGVQLTNEVLPNEAACFEVPTNEIRSGDFVLVLPGETIPVDGKVVAGKSAVDESMLTGEPLPVRKECGLTVYAGTVNWEGPIRIEVASSGAMSTISKILQMVEEAQGREAPVQRLADAIAGPFAYTVMALSGATLVFWHYFGTSIFPDVLFNDLAGPEESSLLLSLKLAINVLVVACPCALGLATPTAVLVGTSLGAKRGLLVRGGDVLERLAGVDIVALDKTGTLTKGKPTVASVIALHYDEEAILKFAAAVEKTANHPIAKAIIDKAESLNLDIPFTRGQLTEPGFGALAEVEGALVAVGSKEWVHECFNKQSGTLDHYDLEYHIREIFLNEKQSSLDQSKSVVYVGREGNGIIGAIVVADVLRDDAEATVLRLQKMGIQTILLSGDREEAVASVAEMVGIKNREHVNACLKPHEKSSFISSLQNQGHSIAMVGDGINDAPALALADVGVSLRLQERENAASDAASVILLGNRLSQILEAIDLSRATINKVHQNLAWAIAYNAFAIPLAAGALLPAFDFALTPSMSGGMMAFSSVFVVTNSLLLQFHHKYILENGNQSLDLLRYKFKGTEASYSD</sequence>
<dbReference type="PRINTS" id="PR00119">
    <property type="entry name" value="CATATPASE"/>
</dbReference>
<dbReference type="GO" id="GO:0005507">
    <property type="term" value="F:copper ion binding"/>
    <property type="evidence" value="ECO:0007669"/>
    <property type="project" value="TreeGrafter"/>
</dbReference>
<dbReference type="InterPro" id="IPR023299">
    <property type="entry name" value="ATPase_P-typ_cyto_dom_N"/>
</dbReference>
<comment type="similarity">
    <text evidence="2 10">Belongs to the cation transport ATPase (P-type) (TC 3.A.3) family. Type IB subfamily.</text>
</comment>
<feature type="domain" description="HMA" evidence="11">
    <location>
        <begin position="73"/>
        <end position="143"/>
    </location>
</feature>
<keyword evidence="4 10" id="KW-0479">Metal-binding</keyword>
<dbReference type="SFLD" id="SFLDF00027">
    <property type="entry name" value="p-type_atpase"/>
    <property type="match status" value="1"/>
</dbReference>
<comment type="subcellular location">
    <subcellularLocation>
        <location evidence="1">Membrane</location>
        <topology evidence="1">Multi-pass membrane protein</topology>
    </subcellularLocation>
</comment>
<dbReference type="InterPro" id="IPR008250">
    <property type="entry name" value="ATPase_P-typ_transduc_dom_A_sf"/>
</dbReference>
<proteinExistence type="evidence at transcript level"/>
<dbReference type="PROSITE" id="PS00154">
    <property type="entry name" value="ATPASE_E1_E2"/>
    <property type="match status" value="1"/>
</dbReference>
<evidence type="ECO:0000256" key="4">
    <source>
        <dbReference type="ARBA" id="ARBA00022723"/>
    </source>
</evidence>
<dbReference type="Gene3D" id="3.40.50.1000">
    <property type="entry name" value="HAD superfamily/HAD-like"/>
    <property type="match status" value="1"/>
</dbReference>
<keyword evidence="5 10" id="KW-0547">Nucleotide-binding</keyword>
<dbReference type="FunFam" id="2.70.150.10:FF:000002">
    <property type="entry name" value="Copper-transporting ATPase 1, putative"/>
    <property type="match status" value="1"/>
</dbReference>
<dbReference type="PROSITE" id="PS50846">
    <property type="entry name" value="HMA_2"/>
    <property type="match status" value="1"/>
</dbReference>
<evidence type="ECO:0000256" key="9">
    <source>
        <dbReference type="ARBA" id="ARBA00023136"/>
    </source>
</evidence>
<dbReference type="InterPro" id="IPR027256">
    <property type="entry name" value="P-typ_ATPase_IB"/>
</dbReference>
<dbReference type="SUPFAM" id="SSF56784">
    <property type="entry name" value="HAD-like"/>
    <property type="match status" value="1"/>
</dbReference>
<evidence type="ECO:0000256" key="8">
    <source>
        <dbReference type="ARBA" id="ARBA00022989"/>
    </source>
</evidence>
<feature type="transmembrane region" description="Helical" evidence="10">
    <location>
        <begin position="250"/>
        <end position="269"/>
    </location>
</feature>
<dbReference type="InterPro" id="IPR036412">
    <property type="entry name" value="HAD-like_sf"/>
</dbReference>
<evidence type="ECO:0000256" key="7">
    <source>
        <dbReference type="ARBA" id="ARBA00022967"/>
    </source>
</evidence>
<evidence type="ECO:0000256" key="1">
    <source>
        <dbReference type="ARBA" id="ARBA00004141"/>
    </source>
</evidence>